<evidence type="ECO:0000259" key="2">
    <source>
        <dbReference type="Pfam" id="PF00156"/>
    </source>
</evidence>
<comment type="similarity">
    <text evidence="1">Belongs to the ComF/GntX family.</text>
</comment>
<dbReference type="Proteomes" id="UP001152876">
    <property type="component" value="Unassembled WGS sequence"/>
</dbReference>
<dbReference type="EMBL" id="AOGK01000036">
    <property type="protein sequence ID" value="MDG5978368.1"/>
    <property type="molecule type" value="Genomic_DNA"/>
</dbReference>
<accession>A0A9X4NUR3</accession>
<evidence type="ECO:0000256" key="1">
    <source>
        <dbReference type="ARBA" id="ARBA00008007"/>
    </source>
</evidence>
<reference evidence="3" key="1">
    <citation type="submission" date="2013-01" db="EMBL/GenBank/DDBJ databases">
        <title>Genome draft of Hydrogenophaga taeniospiralis 2K1.</title>
        <authorList>
            <person name="Gomila M."/>
            <person name="Lalucat J."/>
        </authorList>
    </citation>
    <scope>NUCLEOTIDE SEQUENCE</scope>
    <source>
        <strain evidence="3">CCUG 15921</strain>
    </source>
</reference>
<dbReference type="PANTHER" id="PTHR47505">
    <property type="entry name" value="DNA UTILIZATION PROTEIN YHGH"/>
    <property type="match status" value="1"/>
</dbReference>
<dbReference type="OrthoDB" id="9793412at2"/>
<sequence>MFNTWTRLTRHLPATCQVCGGWPARAVCTACEQRFAAPAPRCSACAAPLATHGPGLCGACQTRKAPAALHRCVAAVDYSYPWDTLIARFKFRNEPGWAGPLAALMWRAYQAQPPSGPYDLVVPVPLTPSRLGNRGYNQAWELVKALRRQAAATATPMPPALADALLRIGEAPDQHSLPREQRLHNLRGAFAAHPLHRQRLAQARVLLVDDVTTTGATLQTAAQALLQAGAQRVDALVLARTPPH</sequence>
<dbReference type="CDD" id="cd06223">
    <property type="entry name" value="PRTases_typeI"/>
    <property type="match status" value="1"/>
</dbReference>
<dbReference type="RefSeq" id="WP_068176332.1">
    <property type="nucleotide sequence ID" value="NZ_AOGK01000036.1"/>
</dbReference>
<dbReference type="AlphaFoldDB" id="A0A9X4NUR3"/>
<name>A0A9X4NUR3_9BURK</name>
<dbReference type="GO" id="GO:0016757">
    <property type="term" value="F:glycosyltransferase activity"/>
    <property type="evidence" value="ECO:0007669"/>
    <property type="project" value="UniProtKB-KW"/>
</dbReference>
<keyword evidence="3" id="KW-0808">Transferase</keyword>
<dbReference type="Gene3D" id="3.40.50.2020">
    <property type="match status" value="1"/>
</dbReference>
<comment type="caution">
    <text evidence="3">The sequence shown here is derived from an EMBL/GenBank/DDBJ whole genome shotgun (WGS) entry which is preliminary data.</text>
</comment>
<dbReference type="InterPro" id="IPR029057">
    <property type="entry name" value="PRTase-like"/>
</dbReference>
<evidence type="ECO:0000313" key="4">
    <source>
        <dbReference type="Proteomes" id="UP001152876"/>
    </source>
</evidence>
<dbReference type="Pfam" id="PF00156">
    <property type="entry name" value="Pribosyltran"/>
    <property type="match status" value="1"/>
</dbReference>
<keyword evidence="4" id="KW-1185">Reference proteome</keyword>
<keyword evidence="3" id="KW-0328">Glycosyltransferase</keyword>
<dbReference type="PANTHER" id="PTHR47505:SF1">
    <property type="entry name" value="DNA UTILIZATION PROTEIN YHGH"/>
    <property type="match status" value="1"/>
</dbReference>
<dbReference type="InterPro" id="IPR051910">
    <property type="entry name" value="ComF/GntX_DNA_util-trans"/>
</dbReference>
<dbReference type="SUPFAM" id="SSF53271">
    <property type="entry name" value="PRTase-like"/>
    <property type="match status" value="1"/>
</dbReference>
<dbReference type="InterPro" id="IPR000836">
    <property type="entry name" value="PRTase_dom"/>
</dbReference>
<evidence type="ECO:0000313" key="3">
    <source>
        <dbReference type="EMBL" id="MDG5978368.1"/>
    </source>
</evidence>
<feature type="domain" description="Phosphoribosyltransferase" evidence="2">
    <location>
        <begin position="200"/>
        <end position="240"/>
    </location>
</feature>
<protein>
    <submittedName>
        <fullName evidence="3">Phosphoribosyltransferase</fullName>
    </submittedName>
</protein>
<gene>
    <name evidence="3" type="ORF">H010_24165</name>
</gene>
<organism evidence="3 4">
    <name type="scientific">Hydrogenophaga taeniospiralis CCUG 15921</name>
    <dbReference type="NCBI Taxonomy" id="1281780"/>
    <lineage>
        <taxon>Bacteria</taxon>
        <taxon>Pseudomonadati</taxon>
        <taxon>Pseudomonadota</taxon>
        <taxon>Betaproteobacteria</taxon>
        <taxon>Burkholderiales</taxon>
        <taxon>Comamonadaceae</taxon>
        <taxon>Hydrogenophaga</taxon>
    </lineage>
</organism>
<proteinExistence type="inferred from homology"/>